<comment type="caution">
    <text evidence="2">The sequence shown here is derived from an EMBL/GenBank/DDBJ whole genome shotgun (WGS) entry which is preliminary data.</text>
</comment>
<evidence type="ECO:0000313" key="3">
    <source>
        <dbReference type="Proteomes" id="UP001066276"/>
    </source>
</evidence>
<dbReference type="AlphaFoldDB" id="A0AAV7NKZ0"/>
<organism evidence="2 3">
    <name type="scientific">Pleurodeles waltl</name>
    <name type="common">Iberian ribbed newt</name>
    <dbReference type="NCBI Taxonomy" id="8319"/>
    <lineage>
        <taxon>Eukaryota</taxon>
        <taxon>Metazoa</taxon>
        <taxon>Chordata</taxon>
        <taxon>Craniata</taxon>
        <taxon>Vertebrata</taxon>
        <taxon>Euteleostomi</taxon>
        <taxon>Amphibia</taxon>
        <taxon>Batrachia</taxon>
        <taxon>Caudata</taxon>
        <taxon>Salamandroidea</taxon>
        <taxon>Salamandridae</taxon>
        <taxon>Pleurodelinae</taxon>
        <taxon>Pleurodeles</taxon>
    </lineage>
</organism>
<dbReference type="Proteomes" id="UP001066276">
    <property type="component" value="Chromosome 8"/>
</dbReference>
<feature type="region of interest" description="Disordered" evidence="1">
    <location>
        <begin position="62"/>
        <end position="127"/>
    </location>
</feature>
<evidence type="ECO:0000256" key="1">
    <source>
        <dbReference type="SAM" id="MobiDB-lite"/>
    </source>
</evidence>
<feature type="compositionally biased region" description="Basic residues" evidence="1">
    <location>
        <begin position="118"/>
        <end position="127"/>
    </location>
</feature>
<gene>
    <name evidence="2" type="ORF">NDU88_004918</name>
</gene>
<dbReference type="EMBL" id="JANPWB010000012">
    <property type="protein sequence ID" value="KAJ1116712.1"/>
    <property type="molecule type" value="Genomic_DNA"/>
</dbReference>
<reference evidence="2" key="1">
    <citation type="journal article" date="2022" name="bioRxiv">
        <title>Sequencing and chromosome-scale assembly of the giantPleurodeles waltlgenome.</title>
        <authorList>
            <person name="Brown T."/>
            <person name="Elewa A."/>
            <person name="Iarovenko S."/>
            <person name="Subramanian E."/>
            <person name="Araus A.J."/>
            <person name="Petzold A."/>
            <person name="Susuki M."/>
            <person name="Suzuki K.-i.T."/>
            <person name="Hayashi T."/>
            <person name="Toyoda A."/>
            <person name="Oliveira C."/>
            <person name="Osipova E."/>
            <person name="Leigh N.D."/>
            <person name="Simon A."/>
            <person name="Yun M.H."/>
        </authorList>
    </citation>
    <scope>NUCLEOTIDE SEQUENCE</scope>
    <source>
        <strain evidence="2">20211129_DDA</strain>
        <tissue evidence="2">Liver</tissue>
    </source>
</reference>
<sequence length="127" mass="13537">MTSAGRRGRRREAADAPSGRCGGVGFAPPDAAAWEEQRPGPSGIRGKSRVVAVGCVYCGGCGTGGAPGEAAQREVESDESLEEGELGNSEGETEWWERGKGRGDANPVRKSFQVEKHVMRRPRGHWT</sequence>
<evidence type="ECO:0000313" key="2">
    <source>
        <dbReference type="EMBL" id="KAJ1116712.1"/>
    </source>
</evidence>
<feature type="compositionally biased region" description="Acidic residues" evidence="1">
    <location>
        <begin position="76"/>
        <end position="85"/>
    </location>
</feature>
<keyword evidence="3" id="KW-1185">Reference proteome</keyword>
<feature type="compositionally biased region" description="Basic residues" evidence="1">
    <location>
        <begin position="1"/>
        <end position="10"/>
    </location>
</feature>
<name>A0AAV7NKZ0_PLEWA</name>
<accession>A0AAV7NKZ0</accession>
<protein>
    <submittedName>
        <fullName evidence="2">Uncharacterized protein</fullName>
    </submittedName>
</protein>
<feature type="region of interest" description="Disordered" evidence="1">
    <location>
        <begin position="1"/>
        <end position="46"/>
    </location>
</feature>
<proteinExistence type="predicted"/>